<organism evidence="3 4">
    <name type="scientific">Corynebacterium zhongnanshanii</name>
    <dbReference type="NCBI Taxonomy" id="2768834"/>
    <lineage>
        <taxon>Bacteria</taxon>
        <taxon>Bacillati</taxon>
        <taxon>Actinomycetota</taxon>
        <taxon>Actinomycetes</taxon>
        <taxon>Mycobacteriales</taxon>
        <taxon>Corynebacteriaceae</taxon>
        <taxon>Corynebacterium</taxon>
    </lineage>
</organism>
<keyword evidence="2 3" id="KW-0378">Hydrolase</keyword>
<accession>A0ABQ6VGK6</accession>
<evidence type="ECO:0000256" key="1">
    <source>
        <dbReference type="ARBA" id="ARBA00009673"/>
    </source>
</evidence>
<dbReference type="PANTHER" id="PTHR10472:SF5">
    <property type="entry name" value="D-AMINOACYL-TRNA DEACYLASE 1"/>
    <property type="match status" value="1"/>
</dbReference>
<evidence type="ECO:0000313" key="3">
    <source>
        <dbReference type="EMBL" id="KAB3523400.1"/>
    </source>
</evidence>
<dbReference type="HAMAP" id="MF_00518">
    <property type="entry name" value="Deacylase_Dtd"/>
    <property type="match status" value="1"/>
</dbReference>
<dbReference type="GO" id="GO:0051499">
    <property type="term" value="F:D-aminoacyl-tRNA deacylase activity"/>
    <property type="evidence" value="ECO:0007669"/>
    <property type="project" value="UniProtKB-EC"/>
</dbReference>
<dbReference type="EMBL" id="WBZJ01000001">
    <property type="protein sequence ID" value="KAB3523400.1"/>
    <property type="molecule type" value="Genomic_DNA"/>
</dbReference>
<name>A0ABQ6VGK6_9CORY</name>
<comment type="caution">
    <text evidence="3">The sequence shown here is derived from an EMBL/GenBank/DDBJ whole genome shotgun (WGS) entry which is preliminary data.</text>
</comment>
<dbReference type="SUPFAM" id="SSF69500">
    <property type="entry name" value="DTD-like"/>
    <property type="match status" value="1"/>
</dbReference>
<dbReference type="RefSeq" id="WP_151844107.1">
    <property type="nucleotide sequence ID" value="NZ_WBZJ01000001.1"/>
</dbReference>
<comment type="domain">
    <text evidence="2">A Gly-cisPro motif from one monomer fits into the active site of the other monomer to allow specific chiral rejection of L-amino acids.</text>
</comment>
<dbReference type="PANTHER" id="PTHR10472">
    <property type="entry name" value="D-TYROSYL-TRNA TYR DEACYLASE"/>
    <property type="match status" value="1"/>
</dbReference>
<dbReference type="InterPro" id="IPR003732">
    <property type="entry name" value="Daa-tRNA_deacyls_DTD"/>
</dbReference>
<keyword evidence="4" id="KW-1185">Reference proteome</keyword>
<comment type="similarity">
    <text evidence="1 2">Belongs to the DTD family.</text>
</comment>
<evidence type="ECO:0000256" key="2">
    <source>
        <dbReference type="HAMAP-Rule" id="MF_00518"/>
    </source>
</evidence>
<comment type="subcellular location">
    <subcellularLocation>
        <location evidence="2">Cytoplasm</location>
    </subcellularLocation>
</comment>
<sequence length="151" mass="16099">MKAVISTVSHASVTVEGEVVGEVEGPALLALIGAGREDSPDAWETVARKIAELRLFPERDAPWDEPRTHSALDVGAQILVVSQFTLMGATAKGRRPSWSAAAPGEVAEPIITNIIEALRARGLHVESGRFGAMMRVQSTNEGPYTVLVEAE</sequence>
<dbReference type="Proteomes" id="UP000436181">
    <property type="component" value="Unassembled WGS sequence"/>
</dbReference>
<dbReference type="EC" id="3.1.1.96" evidence="2"/>
<comment type="function">
    <text evidence="2">An aminoacyl-tRNA editing enzyme that deacylates mischarged D-aminoacyl-tRNAs. Also deacylates mischarged glycyl-tRNA(Ala), protecting cells against glycine mischarging by AlaRS. Acts via tRNA-based rather than protein-based catalysis; rejects L-amino acids rather than detecting D-amino acids in the active site. By recycling D-aminoacyl-tRNA to D-amino acids and free tRNA molecules, this enzyme counteracts the toxicity associated with the formation of D-aminoacyl-tRNA entities in vivo and helps enforce protein L-homochirality.</text>
</comment>
<feature type="short sequence motif" description="Gly-cisPro motif, important for rejection of L-amino acids" evidence="2">
    <location>
        <begin position="142"/>
        <end position="143"/>
    </location>
</feature>
<reference evidence="3 4" key="1">
    <citation type="submission" date="2019-10" db="EMBL/GenBank/DDBJ databases">
        <title>Corynebacterium sp novel species isolated from the respiratory tract of Marmot.</title>
        <authorList>
            <person name="Zhang G."/>
        </authorList>
    </citation>
    <scope>NUCLEOTIDE SEQUENCE [LARGE SCALE GENOMIC DNA]</scope>
    <source>
        <strain evidence="3 4">336</strain>
    </source>
</reference>
<gene>
    <name evidence="2" type="primary">dtd</name>
    <name evidence="3" type="ORF">F8377_04515</name>
</gene>
<keyword evidence="2" id="KW-0820">tRNA-binding</keyword>
<comment type="catalytic activity">
    <reaction evidence="2">
        <text>glycyl-tRNA(Ala) + H2O = tRNA(Ala) + glycine + H(+)</text>
        <dbReference type="Rhea" id="RHEA:53744"/>
        <dbReference type="Rhea" id="RHEA-COMP:9657"/>
        <dbReference type="Rhea" id="RHEA-COMP:13640"/>
        <dbReference type="ChEBI" id="CHEBI:15377"/>
        <dbReference type="ChEBI" id="CHEBI:15378"/>
        <dbReference type="ChEBI" id="CHEBI:57305"/>
        <dbReference type="ChEBI" id="CHEBI:78442"/>
        <dbReference type="ChEBI" id="CHEBI:78522"/>
    </reaction>
</comment>
<protein>
    <recommendedName>
        <fullName evidence="2">D-aminoacyl-tRNA deacylase</fullName>
        <shortName evidence="2">DTD</shortName>
        <ecNumber evidence="2">3.1.1.96</ecNumber>
    </recommendedName>
    <alternativeName>
        <fullName evidence="2">Gly-tRNA(Ala) deacylase</fullName>
        <ecNumber evidence="2">3.1.1.-</ecNumber>
    </alternativeName>
</protein>
<proteinExistence type="inferred from homology"/>
<dbReference type="EC" id="3.1.1.-" evidence="2"/>
<dbReference type="InterPro" id="IPR023509">
    <property type="entry name" value="DTD-like_sf"/>
</dbReference>
<dbReference type="Pfam" id="PF02580">
    <property type="entry name" value="Tyr_Deacylase"/>
    <property type="match status" value="1"/>
</dbReference>
<dbReference type="Gene3D" id="3.50.80.10">
    <property type="entry name" value="D-tyrosyl-tRNA(Tyr) deacylase"/>
    <property type="match status" value="1"/>
</dbReference>
<keyword evidence="2" id="KW-0963">Cytoplasm</keyword>
<evidence type="ECO:0000313" key="4">
    <source>
        <dbReference type="Proteomes" id="UP000436181"/>
    </source>
</evidence>
<keyword evidence="2" id="KW-0694">RNA-binding</keyword>
<dbReference type="NCBIfam" id="TIGR00256">
    <property type="entry name" value="D-aminoacyl-tRNA deacylase"/>
    <property type="match status" value="1"/>
</dbReference>
<comment type="subunit">
    <text evidence="2">Homodimer.</text>
</comment>
<comment type="catalytic activity">
    <reaction evidence="2">
        <text>a D-aminoacyl-tRNA + H2O = a tRNA + a D-alpha-amino acid + H(+)</text>
        <dbReference type="Rhea" id="RHEA:13953"/>
        <dbReference type="Rhea" id="RHEA-COMP:10123"/>
        <dbReference type="Rhea" id="RHEA-COMP:10124"/>
        <dbReference type="ChEBI" id="CHEBI:15377"/>
        <dbReference type="ChEBI" id="CHEBI:15378"/>
        <dbReference type="ChEBI" id="CHEBI:59871"/>
        <dbReference type="ChEBI" id="CHEBI:78442"/>
        <dbReference type="ChEBI" id="CHEBI:79333"/>
        <dbReference type="EC" id="3.1.1.96"/>
    </reaction>
</comment>